<reference evidence="1 2" key="1">
    <citation type="submission" date="2020-08" db="EMBL/GenBank/DDBJ databases">
        <title>Genomic Encyclopedia of Type Strains, Phase IV (KMG-IV): sequencing the most valuable type-strain genomes for metagenomic binning, comparative biology and taxonomic classification.</title>
        <authorList>
            <person name="Goeker M."/>
        </authorList>
    </citation>
    <scope>NUCLEOTIDE SEQUENCE [LARGE SCALE GENOMIC DNA]</scope>
    <source>
        <strain evidence="1 2">DSM 102134</strain>
    </source>
</reference>
<evidence type="ECO:0000313" key="1">
    <source>
        <dbReference type="EMBL" id="MBB6181983.1"/>
    </source>
</evidence>
<keyword evidence="2" id="KW-1185">Reference proteome</keyword>
<name>A0A7X0DEH0_9HYPH</name>
<dbReference type="AlphaFoldDB" id="A0A7X0DEH0"/>
<gene>
    <name evidence="1" type="ORF">HNQ75_003971</name>
</gene>
<organism evidence="1 2">
    <name type="scientific">Pseudorhizobium flavum</name>
    <dbReference type="NCBI Taxonomy" id="1335061"/>
    <lineage>
        <taxon>Bacteria</taxon>
        <taxon>Pseudomonadati</taxon>
        <taxon>Pseudomonadota</taxon>
        <taxon>Alphaproteobacteria</taxon>
        <taxon>Hyphomicrobiales</taxon>
        <taxon>Rhizobiaceae</taxon>
        <taxon>Rhizobium/Agrobacterium group</taxon>
        <taxon>Pseudorhizobium</taxon>
    </lineage>
</organism>
<proteinExistence type="predicted"/>
<accession>A0A7X0DEH0</accession>
<sequence length="29" mass="3276">MDTNSPLPYTLPYLNLVSVSPRENDVLIN</sequence>
<protein>
    <submittedName>
        <fullName evidence="1">Uncharacterized protein</fullName>
    </submittedName>
</protein>
<dbReference type="EMBL" id="JACHEJ010000016">
    <property type="protein sequence ID" value="MBB6181983.1"/>
    <property type="molecule type" value="Genomic_DNA"/>
</dbReference>
<evidence type="ECO:0000313" key="2">
    <source>
        <dbReference type="Proteomes" id="UP000535501"/>
    </source>
</evidence>
<comment type="caution">
    <text evidence="1">The sequence shown here is derived from an EMBL/GenBank/DDBJ whole genome shotgun (WGS) entry which is preliminary data.</text>
</comment>
<dbReference type="Proteomes" id="UP000535501">
    <property type="component" value="Unassembled WGS sequence"/>
</dbReference>